<organism evidence="2 3">
    <name type="scientific">Microseira wollei NIES-4236</name>
    <dbReference type="NCBI Taxonomy" id="2530354"/>
    <lineage>
        <taxon>Bacteria</taxon>
        <taxon>Bacillati</taxon>
        <taxon>Cyanobacteriota</taxon>
        <taxon>Cyanophyceae</taxon>
        <taxon>Oscillatoriophycideae</taxon>
        <taxon>Aerosakkonematales</taxon>
        <taxon>Aerosakkonemataceae</taxon>
        <taxon>Microseira</taxon>
    </lineage>
</organism>
<dbReference type="Pfam" id="PF22735">
    <property type="entry name" value="NNH3"/>
    <property type="match status" value="1"/>
</dbReference>
<dbReference type="RefSeq" id="WP_226592750.1">
    <property type="nucleotide sequence ID" value="NZ_BLAY01000243.1"/>
</dbReference>
<proteinExistence type="predicted"/>
<dbReference type="PANTHER" id="PTHR14136">
    <property type="entry name" value="BTB_POZ DOMAIN-CONTAINING PROTEIN KCTD9"/>
    <property type="match status" value="1"/>
</dbReference>
<evidence type="ECO:0000313" key="3">
    <source>
        <dbReference type="Proteomes" id="UP001050975"/>
    </source>
</evidence>
<protein>
    <submittedName>
        <fullName evidence="2">Pentapeptide repeat-containing protein</fullName>
    </submittedName>
</protein>
<accession>A0AAV3XPQ1</accession>
<name>A0AAV3XPQ1_9CYAN</name>
<dbReference type="AlphaFoldDB" id="A0AAV3XPQ1"/>
<dbReference type="InterPro" id="IPR054568">
    <property type="entry name" value="NNH3"/>
</dbReference>
<dbReference type="InterPro" id="IPR051082">
    <property type="entry name" value="Pentapeptide-BTB/POZ_domain"/>
</dbReference>
<evidence type="ECO:0000313" key="2">
    <source>
        <dbReference type="EMBL" id="GET43686.1"/>
    </source>
</evidence>
<keyword evidence="3" id="KW-1185">Reference proteome</keyword>
<dbReference type="EMBL" id="BLAY01000243">
    <property type="protein sequence ID" value="GET43686.1"/>
    <property type="molecule type" value="Genomic_DNA"/>
</dbReference>
<dbReference type="Pfam" id="PF00805">
    <property type="entry name" value="Pentapeptide"/>
    <property type="match status" value="1"/>
</dbReference>
<feature type="domain" description="NACHT N-terminal Helical" evidence="1">
    <location>
        <begin position="37"/>
        <end position="293"/>
    </location>
</feature>
<dbReference type="Gene3D" id="2.160.20.80">
    <property type="entry name" value="E3 ubiquitin-protein ligase SopA"/>
    <property type="match status" value="1"/>
</dbReference>
<dbReference type="SUPFAM" id="SSF141571">
    <property type="entry name" value="Pentapeptide repeat-like"/>
    <property type="match status" value="1"/>
</dbReference>
<gene>
    <name evidence="2" type="ORF">MiSe_85110</name>
</gene>
<dbReference type="SUPFAM" id="SSF52540">
    <property type="entry name" value="P-loop containing nucleoside triphosphate hydrolases"/>
    <property type="match status" value="1"/>
</dbReference>
<dbReference type="Proteomes" id="UP001050975">
    <property type="component" value="Unassembled WGS sequence"/>
</dbReference>
<sequence length="1021" mass="112985">MSLSIRQWLAEYNIQLTQLKTPGAQTAGIAFRLVQDMQVKSLTTFDICPFAEVLELPWSLAWQEMQPAADLTVELLRVWHRKKPLKRNEGTWLAFQIAYLRALHQILEQENRILRPWLNRASLLAQLATQPSKQALGDPQLQGLLKTLRPGRLSDTQAEQALSLLGESFLGQQMNNLAIAWLMANGAEETEAKLIVQRLVYALPGYLLEAIAFNALPLAQLQKFVRLGNIPSTPEALGQLAASPDNLELETEPPTEFAPPGLTPTAIDLHRESYRASLLKALGTPVLEEPFALKDLYIPLKGIEINSPKGEKAPSSVDLMEWATNQLADLETVAVIEAPPGAGKTSFCQLFAAKVAQELYPVWMPVSIRLRDASLCRSLAQTLATAFPLGKFTDADGWLVPPHPPVLLILDGLDELPRSPQTERHLSTFLDQVSQFVVQGTHAFGRPRHKIVLTLSSGILQGAYSSKPLQPRGLSQQFRRIAIQPLDQEQLKLWFKQWSKLQSKYIAQAFFNFLKQSGVFHFKPDVKDFANFVHQPLMMLLAGILHRDGWLDESILPLPGSKVKFEIHDRLCRWLLGEPPDTMSAAERMHLPVREGLAHACRSPEAISNLLQGRSPGAVLQQMEVAALNIIQSCEKSIATKPAEQMQLPALYFCISSDNRQTTKIEFSHPSLGEYLAGVAIAQQLKILAQQVQDLYGEVKFAINSPDEVASHLYSLLCFGILPPLVEQVAIEYLRREEARSRSAFSFEILSDRLYRFYRSYCRGRWLDTGIAHKVRSHNSLNALQIDAAVGLNTFLLLCACHREALLDFSPCGEPTIMEEFDPDQLLTLIGRTTVLSPIAFWQRARGSLHQLSLDGACLHYAMLAEANFWKSSFFKAELVGANLTDANLQEANLSWANLTGANLAGANLTAAKLEGANLTGANLCGATLQLASLTNACLYQAQLDSATKDYAEKNGALFSLEQYQACQKALASLEDTRTASFEASHDGDQTLLLIQHGQGSVVGATTTNADVMEGETVLLE</sequence>
<dbReference type="Gene3D" id="3.40.50.300">
    <property type="entry name" value="P-loop containing nucleotide triphosphate hydrolases"/>
    <property type="match status" value="1"/>
</dbReference>
<evidence type="ECO:0000259" key="1">
    <source>
        <dbReference type="Pfam" id="PF22735"/>
    </source>
</evidence>
<dbReference type="InterPro" id="IPR001646">
    <property type="entry name" value="5peptide_repeat"/>
</dbReference>
<dbReference type="PANTHER" id="PTHR14136:SF17">
    <property type="entry name" value="BTB_POZ DOMAIN-CONTAINING PROTEIN KCTD9"/>
    <property type="match status" value="1"/>
</dbReference>
<reference evidence="2" key="1">
    <citation type="submission" date="2019-10" db="EMBL/GenBank/DDBJ databases">
        <title>Draft genome sequece of Microseira wollei NIES-4236.</title>
        <authorList>
            <person name="Yamaguchi H."/>
            <person name="Suzuki S."/>
            <person name="Kawachi M."/>
        </authorList>
    </citation>
    <scope>NUCLEOTIDE SEQUENCE</scope>
    <source>
        <strain evidence="2">NIES-4236</strain>
    </source>
</reference>
<comment type="caution">
    <text evidence="2">The sequence shown here is derived from an EMBL/GenBank/DDBJ whole genome shotgun (WGS) entry which is preliminary data.</text>
</comment>
<dbReference type="InterPro" id="IPR027417">
    <property type="entry name" value="P-loop_NTPase"/>
</dbReference>